<evidence type="ECO:0000256" key="5">
    <source>
        <dbReference type="ARBA" id="ARBA00022741"/>
    </source>
</evidence>
<dbReference type="PANTHER" id="PTHR24421">
    <property type="entry name" value="NITRATE/NITRITE SENSOR PROTEIN NARX-RELATED"/>
    <property type="match status" value="1"/>
</dbReference>
<keyword evidence="5" id="KW-0547">Nucleotide-binding</keyword>
<dbReference type="AlphaFoldDB" id="A0A5B1M223"/>
<dbReference type="Proteomes" id="UP000324351">
    <property type="component" value="Unassembled WGS sequence"/>
</dbReference>
<feature type="transmembrane region" description="Helical" evidence="10">
    <location>
        <begin position="56"/>
        <end position="73"/>
    </location>
</feature>
<keyword evidence="3" id="KW-0597">Phosphoprotein</keyword>
<dbReference type="GO" id="GO:0000155">
    <property type="term" value="F:phosphorelay sensor kinase activity"/>
    <property type="evidence" value="ECO:0007669"/>
    <property type="project" value="InterPro"/>
</dbReference>
<dbReference type="RefSeq" id="WP_149750844.1">
    <property type="nucleotide sequence ID" value="NZ_VUJW01000006.1"/>
</dbReference>
<feature type="transmembrane region" description="Helical" evidence="10">
    <location>
        <begin position="128"/>
        <end position="146"/>
    </location>
</feature>
<sequence>MSWTILRRFHARIEEQCAARGILYPWWVPMIGFGGQLACVGLALGLRDALWTPDPLLLTIPLVLLAPVVQLGFGKWLPWWLDALPALVAAGWLLSVAPSLEHAPIDAAPGLLAFVVADVTARDGLRPGFAVGGIAYGILGAAALFGPGVVGIPVHAILLEVGFVVGAMLLWQMRALLAEREARESAWQQATTAERERIAREIHDLVAHSLSVTLLHITGARHALRDVATGAVSADDAVDEADAALADAEQVGRRAMTDIRRTVSAMADGAGTRQALPGAADIAALVREVDQAGLHVEYAERGDLAQLPDATGLGLYRIAQESLANVAKHAPGSTAHVSLSVSRGSARLVIRNQLDGARPRRADGPGSGLAGMHARAAQLGAALTAGPDGDDWLVDVHLGQRGLELPCGHTIPGLGRLPGAAASGAAS</sequence>
<keyword evidence="10" id="KW-0812">Transmembrane</keyword>
<evidence type="ECO:0000256" key="7">
    <source>
        <dbReference type="ARBA" id="ARBA00022840"/>
    </source>
</evidence>
<protein>
    <recommendedName>
        <fullName evidence="2">histidine kinase</fullName>
        <ecNumber evidence="2">2.7.13.3</ecNumber>
    </recommendedName>
</protein>
<keyword evidence="4" id="KW-0808">Transferase</keyword>
<feature type="transmembrane region" description="Helical" evidence="10">
    <location>
        <begin position="152"/>
        <end position="171"/>
    </location>
</feature>
<keyword evidence="10" id="KW-1133">Transmembrane helix</keyword>
<evidence type="ECO:0000256" key="2">
    <source>
        <dbReference type="ARBA" id="ARBA00012438"/>
    </source>
</evidence>
<accession>A0A5B1M223</accession>
<dbReference type="Gene3D" id="1.20.5.1930">
    <property type="match status" value="1"/>
</dbReference>
<dbReference type="EMBL" id="VUJW01000006">
    <property type="protein sequence ID" value="KAA1426814.1"/>
    <property type="molecule type" value="Genomic_DNA"/>
</dbReference>
<dbReference type="GO" id="GO:0016020">
    <property type="term" value="C:membrane"/>
    <property type="evidence" value="ECO:0007669"/>
    <property type="project" value="InterPro"/>
</dbReference>
<dbReference type="InterPro" id="IPR036890">
    <property type="entry name" value="HATPase_C_sf"/>
</dbReference>
<keyword evidence="10" id="KW-0472">Membrane</keyword>
<dbReference type="PANTHER" id="PTHR24421:SF10">
    <property type="entry name" value="NITRATE_NITRITE SENSOR PROTEIN NARQ"/>
    <property type="match status" value="1"/>
</dbReference>
<dbReference type="SUPFAM" id="SSF55874">
    <property type="entry name" value="ATPase domain of HSP90 chaperone/DNA topoisomerase II/histidine kinase"/>
    <property type="match status" value="1"/>
</dbReference>
<evidence type="ECO:0000256" key="10">
    <source>
        <dbReference type="SAM" id="Phobius"/>
    </source>
</evidence>
<feature type="domain" description="Signal transduction histidine kinase subgroup 3 dimerisation and phosphoacceptor" evidence="11">
    <location>
        <begin position="194"/>
        <end position="267"/>
    </location>
</feature>
<proteinExistence type="predicted"/>
<evidence type="ECO:0000256" key="6">
    <source>
        <dbReference type="ARBA" id="ARBA00022777"/>
    </source>
</evidence>
<dbReference type="InterPro" id="IPR050482">
    <property type="entry name" value="Sensor_HK_TwoCompSys"/>
</dbReference>
<dbReference type="CDD" id="cd16917">
    <property type="entry name" value="HATPase_UhpB-NarQ-NarX-like"/>
    <property type="match status" value="1"/>
</dbReference>
<dbReference type="EC" id="2.7.13.3" evidence="2"/>
<dbReference type="Pfam" id="PF07730">
    <property type="entry name" value="HisKA_3"/>
    <property type="match status" value="1"/>
</dbReference>
<evidence type="ECO:0000313" key="13">
    <source>
        <dbReference type="Proteomes" id="UP000324351"/>
    </source>
</evidence>
<evidence type="ECO:0000256" key="8">
    <source>
        <dbReference type="ARBA" id="ARBA00023012"/>
    </source>
</evidence>
<evidence type="ECO:0000256" key="3">
    <source>
        <dbReference type="ARBA" id="ARBA00022553"/>
    </source>
</evidence>
<comment type="catalytic activity">
    <reaction evidence="1">
        <text>ATP + protein L-histidine = ADP + protein N-phospho-L-histidine.</text>
        <dbReference type="EC" id="2.7.13.3"/>
    </reaction>
</comment>
<dbReference type="InterPro" id="IPR011712">
    <property type="entry name" value="Sig_transdc_His_kin_sub3_dim/P"/>
</dbReference>
<dbReference type="GO" id="GO:0005524">
    <property type="term" value="F:ATP binding"/>
    <property type="evidence" value="ECO:0007669"/>
    <property type="project" value="UniProtKB-KW"/>
</dbReference>
<reference evidence="12 13" key="1">
    <citation type="submission" date="2019-09" db="EMBL/GenBank/DDBJ databases">
        <title>Nocardioides panacisoli sp. nov., isolated from the soil of a ginseng field.</title>
        <authorList>
            <person name="Cho C."/>
        </authorList>
    </citation>
    <scope>NUCLEOTIDE SEQUENCE [LARGE SCALE GENOMIC DNA]</scope>
    <source>
        <strain evidence="12 13">BN140041</strain>
    </source>
</reference>
<keyword evidence="6 12" id="KW-0418">Kinase</keyword>
<dbReference type="GO" id="GO:0046983">
    <property type="term" value="F:protein dimerization activity"/>
    <property type="evidence" value="ECO:0007669"/>
    <property type="project" value="InterPro"/>
</dbReference>
<feature type="region of interest" description="Disordered" evidence="9">
    <location>
        <begin position="352"/>
        <end position="371"/>
    </location>
</feature>
<evidence type="ECO:0000313" key="12">
    <source>
        <dbReference type="EMBL" id="KAA1426814.1"/>
    </source>
</evidence>
<name>A0A5B1M223_9ACTN</name>
<keyword evidence="7" id="KW-0067">ATP-binding</keyword>
<keyword evidence="8" id="KW-0902">Two-component regulatory system</keyword>
<evidence type="ECO:0000256" key="1">
    <source>
        <dbReference type="ARBA" id="ARBA00000085"/>
    </source>
</evidence>
<evidence type="ECO:0000259" key="11">
    <source>
        <dbReference type="Pfam" id="PF07730"/>
    </source>
</evidence>
<feature type="transmembrane region" description="Helical" evidence="10">
    <location>
        <begin position="21"/>
        <end position="44"/>
    </location>
</feature>
<reference evidence="12 13" key="2">
    <citation type="submission" date="2019-09" db="EMBL/GenBank/DDBJ databases">
        <authorList>
            <person name="Jin C."/>
        </authorList>
    </citation>
    <scope>NUCLEOTIDE SEQUENCE [LARGE SCALE GENOMIC DNA]</scope>
    <source>
        <strain evidence="12 13">BN140041</strain>
    </source>
</reference>
<organism evidence="12 13">
    <name type="scientific">Nocardioides antri</name>
    <dbReference type="NCBI Taxonomy" id="2607659"/>
    <lineage>
        <taxon>Bacteria</taxon>
        <taxon>Bacillati</taxon>
        <taxon>Actinomycetota</taxon>
        <taxon>Actinomycetes</taxon>
        <taxon>Propionibacteriales</taxon>
        <taxon>Nocardioidaceae</taxon>
        <taxon>Nocardioides</taxon>
    </lineage>
</organism>
<dbReference type="Gene3D" id="3.30.565.10">
    <property type="entry name" value="Histidine kinase-like ATPase, C-terminal domain"/>
    <property type="match status" value="1"/>
</dbReference>
<gene>
    <name evidence="12" type="ORF">F0U47_12715</name>
</gene>
<keyword evidence="13" id="KW-1185">Reference proteome</keyword>
<evidence type="ECO:0000256" key="9">
    <source>
        <dbReference type="SAM" id="MobiDB-lite"/>
    </source>
</evidence>
<evidence type="ECO:0000256" key="4">
    <source>
        <dbReference type="ARBA" id="ARBA00022679"/>
    </source>
</evidence>
<comment type="caution">
    <text evidence="12">The sequence shown here is derived from an EMBL/GenBank/DDBJ whole genome shotgun (WGS) entry which is preliminary data.</text>
</comment>